<proteinExistence type="predicted"/>
<protein>
    <recommendedName>
        <fullName evidence="3">Four helix bundle protein</fullName>
    </recommendedName>
</protein>
<evidence type="ECO:0008006" key="3">
    <source>
        <dbReference type="Google" id="ProtNLM"/>
    </source>
</evidence>
<dbReference type="PANTHER" id="PTHR38471:SF2">
    <property type="entry name" value="FOUR HELIX BUNDLE PROTEIN"/>
    <property type="match status" value="1"/>
</dbReference>
<dbReference type="EMBL" id="LNQP01000008">
    <property type="protein sequence ID" value="KSU89214.1"/>
    <property type="molecule type" value="Genomic_DNA"/>
</dbReference>
<dbReference type="Pfam" id="PF05635">
    <property type="entry name" value="23S_rRNA_IVP"/>
    <property type="match status" value="1"/>
</dbReference>
<dbReference type="SUPFAM" id="SSF158446">
    <property type="entry name" value="IVS-encoded protein-like"/>
    <property type="match status" value="1"/>
</dbReference>
<dbReference type="Gene3D" id="1.20.1440.60">
    <property type="entry name" value="23S rRNA-intervening sequence"/>
    <property type="match status" value="1"/>
</dbReference>
<dbReference type="PANTHER" id="PTHR38471">
    <property type="entry name" value="FOUR HELIX BUNDLE PROTEIN"/>
    <property type="match status" value="1"/>
</dbReference>
<dbReference type="InterPro" id="IPR036583">
    <property type="entry name" value="23S_rRNA_IVS_sf"/>
</dbReference>
<dbReference type="RefSeq" id="WP_062686406.1">
    <property type="nucleotide sequence ID" value="NZ_KQ758630.1"/>
</dbReference>
<comment type="caution">
    <text evidence="1">The sequence shown here is derived from an EMBL/GenBank/DDBJ whole genome shotgun (WGS) entry which is preliminary data.</text>
</comment>
<dbReference type="Proteomes" id="UP000053681">
    <property type="component" value="Unassembled WGS sequence"/>
</dbReference>
<gene>
    <name evidence="1" type="ORF">AS180_03540</name>
</gene>
<dbReference type="CDD" id="cd16377">
    <property type="entry name" value="23S_rRNA_IVP_like"/>
    <property type="match status" value="1"/>
</dbReference>
<evidence type="ECO:0000313" key="2">
    <source>
        <dbReference type="Proteomes" id="UP000053681"/>
    </source>
</evidence>
<dbReference type="AlphaFoldDB" id="A0A0V8JQ57"/>
<keyword evidence="2" id="KW-1185">Reference proteome</keyword>
<evidence type="ECO:0000313" key="1">
    <source>
        <dbReference type="EMBL" id="KSU89214.1"/>
    </source>
</evidence>
<organism evidence="1 2">
    <name type="scientific">Priestia veravalensis</name>
    <dbReference type="NCBI Taxonomy" id="1414648"/>
    <lineage>
        <taxon>Bacteria</taxon>
        <taxon>Bacillati</taxon>
        <taxon>Bacillota</taxon>
        <taxon>Bacilli</taxon>
        <taxon>Bacillales</taxon>
        <taxon>Bacillaceae</taxon>
        <taxon>Priestia</taxon>
    </lineage>
</organism>
<name>A0A0V8JQ57_9BACI</name>
<dbReference type="NCBIfam" id="TIGR02436">
    <property type="entry name" value="four helix bundle protein"/>
    <property type="match status" value="1"/>
</dbReference>
<sequence>MKKDMNGQDIFARDFKQLDVWNKAVSLTEKIYSLTKSFPQHEQYGLRSQIERSSVSISSNLAEGQGYAGLFPNQMLHFYAIANGSAYEVRAQIELIYRVGYVSLEIYHQLEKEICEIIKMLIALIKKVKREIA</sequence>
<dbReference type="InterPro" id="IPR012657">
    <property type="entry name" value="23S_rRNA-intervening_sequence"/>
</dbReference>
<accession>A0A0V8JQ57</accession>
<reference evidence="1 2" key="1">
    <citation type="submission" date="2015-11" db="EMBL/GenBank/DDBJ databases">
        <title>Bacillus caseinolyticus sp nov.</title>
        <authorList>
            <person name="Dastager S.G."/>
            <person name="Mawlankar R."/>
        </authorList>
    </citation>
    <scope>NUCLEOTIDE SEQUENCE [LARGE SCALE GENOMIC DNA]</scope>
    <source>
        <strain evidence="1 2">SGD-V-76</strain>
    </source>
</reference>